<feature type="chain" id="PRO_5043982957" evidence="2">
    <location>
        <begin position="24"/>
        <end position="98"/>
    </location>
</feature>
<evidence type="ECO:0000256" key="2">
    <source>
        <dbReference type="SAM" id="SignalP"/>
    </source>
</evidence>
<feature type="signal peptide" evidence="2">
    <location>
        <begin position="1"/>
        <end position="23"/>
    </location>
</feature>
<feature type="compositionally biased region" description="Basic and acidic residues" evidence="1">
    <location>
        <begin position="63"/>
        <end position="88"/>
    </location>
</feature>
<dbReference type="RefSeq" id="WP_075147584.1">
    <property type="nucleotide sequence ID" value="NZ_CP018839.1"/>
</dbReference>
<feature type="region of interest" description="Disordered" evidence="1">
    <location>
        <begin position="23"/>
        <end position="98"/>
    </location>
</feature>
<protein>
    <submittedName>
        <fullName evidence="3">Uncharacterized protein</fullName>
    </submittedName>
</protein>
<accession>A0A1H5SW20</accession>
<keyword evidence="4" id="KW-1185">Reference proteome</keyword>
<dbReference type="AlphaFoldDB" id="A0A1H5SW20"/>
<keyword evidence="2" id="KW-0732">Signal</keyword>
<dbReference type="KEGG" id="tcl:Tchl_1186"/>
<proteinExistence type="predicted"/>
<gene>
    <name evidence="3" type="ORF">Tchl_1186</name>
</gene>
<sequence length="98" mass="9978">MNKRISILATALLLAAGSGSVLAKQEGAGKAVKGGSAATHMSEKGLGNTNGPNAATRSSGLERAQERMSESGLEHSKSGEAQLEHRPEGNPGKAKGRQ</sequence>
<name>A0A1H5SW20_9RHOO</name>
<dbReference type="EMBL" id="CP018839">
    <property type="protein sequence ID" value="APR04045.1"/>
    <property type="molecule type" value="Genomic_DNA"/>
</dbReference>
<feature type="compositionally biased region" description="Low complexity" evidence="1">
    <location>
        <begin position="23"/>
        <end position="38"/>
    </location>
</feature>
<evidence type="ECO:0000313" key="4">
    <source>
        <dbReference type="Proteomes" id="UP000185739"/>
    </source>
</evidence>
<reference evidence="3 4" key="1">
    <citation type="submission" date="2016-12" db="EMBL/GenBank/DDBJ databases">
        <title>Complete genome sequence of Thauera chlorobenzoica, a Betaproteobacterium degrading haloaromatics anaerobically to CO2 and halides.</title>
        <authorList>
            <person name="Goris T."/>
            <person name="Mergelsberg M."/>
            <person name="Boll M."/>
        </authorList>
    </citation>
    <scope>NUCLEOTIDE SEQUENCE [LARGE SCALE GENOMIC DNA]</scope>
    <source>
        <strain evidence="3 4">3CB1</strain>
    </source>
</reference>
<dbReference type="OrthoDB" id="9945052at2"/>
<organism evidence="3 4">
    <name type="scientific">Thauera chlorobenzoica</name>
    <dbReference type="NCBI Taxonomy" id="96773"/>
    <lineage>
        <taxon>Bacteria</taxon>
        <taxon>Pseudomonadati</taxon>
        <taxon>Pseudomonadota</taxon>
        <taxon>Betaproteobacteria</taxon>
        <taxon>Rhodocyclales</taxon>
        <taxon>Zoogloeaceae</taxon>
        <taxon>Thauera</taxon>
    </lineage>
</organism>
<evidence type="ECO:0000313" key="3">
    <source>
        <dbReference type="EMBL" id="APR04045.1"/>
    </source>
</evidence>
<feature type="compositionally biased region" description="Polar residues" evidence="1">
    <location>
        <begin position="47"/>
        <end position="59"/>
    </location>
</feature>
<dbReference type="Proteomes" id="UP000185739">
    <property type="component" value="Chromosome"/>
</dbReference>
<evidence type="ECO:0000256" key="1">
    <source>
        <dbReference type="SAM" id="MobiDB-lite"/>
    </source>
</evidence>